<dbReference type="NCBIfam" id="TIGR00494">
    <property type="entry name" value="crcB"/>
    <property type="match status" value="1"/>
</dbReference>
<evidence type="ECO:0000256" key="7">
    <source>
        <dbReference type="ARBA" id="ARBA00035120"/>
    </source>
</evidence>
<comment type="activity regulation">
    <text evidence="10">Na(+) is not transported, but it plays an essential structural role and its presence is essential for fluoride channel function.</text>
</comment>
<evidence type="ECO:0000256" key="6">
    <source>
        <dbReference type="ARBA" id="ARBA00023303"/>
    </source>
</evidence>
<feature type="transmembrane region" description="Helical" evidence="10">
    <location>
        <begin position="35"/>
        <end position="53"/>
    </location>
</feature>
<comment type="subcellular location">
    <subcellularLocation>
        <location evidence="1 10">Cell membrane</location>
        <topology evidence="1 10">Multi-pass membrane protein</topology>
    </subcellularLocation>
</comment>
<dbReference type="HAMAP" id="MF_00454">
    <property type="entry name" value="FluC"/>
    <property type="match status" value="1"/>
</dbReference>
<dbReference type="InterPro" id="IPR003691">
    <property type="entry name" value="FluC"/>
</dbReference>
<keyword evidence="10" id="KW-0915">Sodium</keyword>
<feature type="binding site" evidence="10">
    <location>
        <position position="78"/>
    </location>
    <ligand>
        <name>Na(+)</name>
        <dbReference type="ChEBI" id="CHEBI:29101"/>
        <note>structural</note>
    </ligand>
</feature>
<feature type="transmembrane region" description="Helical" evidence="10">
    <location>
        <begin position="65"/>
        <end position="84"/>
    </location>
</feature>
<keyword evidence="10" id="KW-0479">Metal-binding</keyword>
<reference evidence="11 12" key="1">
    <citation type="submission" date="2020-10" db="EMBL/GenBank/DDBJ databases">
        <title>ChiBAC.</title>
        <authorList>
            <person name="Zenner C."/>
            <person name="Hitch T.C.A."/>
            <person name="Clavel T."/>
        </authorList>
    </citation>
    <scope>NUCLEOTIDE SEQUENCE [LARGE SCALE GENOMIC DNA]</scope>
    <source>
        <strain evidence="11 12">DSM 108706</strain>
    </source>
</reference>
<dbReference type="Pfam" id="PF02537">
    <property type="entry name" value="CRCB"/>
    <property type="match status" value="1"/>
</dbReference>
<keyword evidence="4 10" id="KW-1133">Transmembrane helix</keyword>
<keyword evidence="10" id="KW-0406">Ion transport</keyword>
<evidence type="ECO:0000256" key="8">
    <source>
        <dbReference type="ARBA" id="ARBA00035585"/>
    </source>
</evidence>
<comment type="similarity">
    <text evidence="7 10">Belongs to the fluoride channel Fluc/FEX (TC 1.A.43) family.</text>
</comment>
<evidence type="ECO:0000313" key="11">
    <source>
        <dbReference type="EMBL" id="MBE5035869.1"/>
    </source>
</evidence>
<accession>A0ABR9QYD0</accession>
<evidence type="ECO:0000256" key="4">
    <source>
        <dbReference type="ARBA" id="ARBA00022989"/>
    </source>
</evidence>
<proteinExistence type="inferred from homology"/>
<dbReference type="PANTHER" id="PTHR28259:SF1">
    <property type="entry name" value="FLUORIDE EXPORT PROTEIN 1-RELATED"/>
    <property type="match status" value="1"/>
</dbReference>
<dbReference type="Proteomes" id="UP001516588">
    <property type="component" value="Unassembled WGS sequence"/>
</dbReference>
<gene>
    <name evidence="10 11" type="primary">crcB</name>
    <name evidence="10" type="synonym">fluC</name>
    <name evidence="11" type="ORF">INF20_06230</name>
</gene>
<evidence type="ECO:0000256" key="2">
    <source>
        <dbReference type="ARBA" id="ARBA00022475"/>
    </source>
</evidence>
<keyword evidence="5 10" id="KW-0472">Membrane</keyword>
<dbReference type="RefSeq" id="WP_226385518.1">
    <property type="nucleotide sequence ID" value="NZ_JADCKA010000010.1"/>
</dbReference>
<keyword evidence="2 10" id="KW-1003">Cell membrane</keyword>
<feature type="transmembrane region" description="Helical" evidence="10">
    <location>
        <begin position="7"/>
        <end position="29"/>
    </location>
</feature>
<comment type="caution">
    <text evidence="11">The sequence shown here is derived from an EMBL/GenBank/DDBJ whole genome shotgun (WGS) entry which is preliminary data.</text>
</comment>
<evidence type="ECO:0000256" key="1">
    <source>
        <dbReference type="ARBA" id="ARBA00004651"/>
    </source>
</evidence>
<evidence type="ECO:0000256" key="5">
    <source>
        <dbReference type="ARBA" id="ARBA00023136"/>
    </source>
</evidence>
<comment type="function">
    <text evidence="9 10">Fluoride-specific ion channel. Important for reducing fluoride concentration in the cell, thus reducing its toxicity.</text>
</comment>
<evidence type="ECO:0000256" key="3">
    <source>
        <dbReference type="ARBA" id="ARBA00022692"/>
    </source>
</evidence>
<feature type="transmembrane region" description="Helical" evidence="10">
    <location>
        <begin position="96"/>
        <end position="117"/>
    </location>
</feature>
<keyword evidence="6 10" id="KW-0407">Ion channel</keyword>
<keyword evidence="12" id="KW-1185">Reference proteome</keyword>
<keyword evidence="3 10" id="KW-0812">Transmembrane</keyword>
<name>A0ABR9QYD0_9FIRM</name>
<protein>
    <recommendedName>
        <fullName evidence="10">Fluoride-specific ion channel FluC</fullName>
    </recommendedName>
</protein>
<evidence type="ECO:0000313" key="12">
    <source>
        <dbReference type="Proteomes" id="UP001516588"/>
    </source>
</evidence>
<dbReference type="EMBL" id="JADCKA010000010">
    <property type="protein sequence ID" value="MBE5035869.1"/>
    <property type="molecule type" value="Genomic_DNA"/>
</dbReference>
<dbReference type="PANTHER" id="PTHR28259">
    <property type="entry name" value="FLUORIDE EXPORT PROTEIN 1-RELATED"/>
    <property type="match status" value="1"/>
</dbReference>
<comment type="catalytic activity">
    <reaction evidence="8">
        <text>fluoride(in) = fluoride(out)</text>
        <dbReference type="Rhea" id="RHEA:76159"/>
        <dbReference type="ChEBI" id="CHEBI:17051"/>
    </reaction>
    <physiologicalReaction direction="left-to-right" evidence="8">
        <dbReference type="Rhea" id="RHEA:76160"/>
    </physiologicalReaction>
</comment>
<evidence type="ECO:0000256" key="9">
    <source>
        <dbReference type="ARBA" id="ARBA00049940"/>
    </source>
</evidence>
<feature type="binding site" evidence="10">
    <location>
        <position position="75"/>
    </location>
    <ligand>
        <name>Na(+)</name>
        <dbReference type="ChEBI" id="CHEBI:29101"/>
        <note>structural</note>
    </ligand>
</feature>
<keyword evidence="10" id="KW-0813">Transport</keyword>
<organism evidence="11 12">
    <name type="scientific">Gallibacter intestinalis</name>
    <dbReference type="NCBI Taxonomy" id="2779356"/>
    <lineage>
        <taxon>Bacteria</taxon>
        <taxon>Bacillati</taxon>
        <taxon>Bacillota</taxon>
        <taxon>Clostridia</taxon>
        <taxon>Eubacteriales</taxon>
        <taxon>Eubacteriaceae</taxon>
        <taxon>Gallibacter</taxon>
    </lineage>
</organism>
<sequence length="123" mass="12845">MLINCLAVGSGGFIGSVLRYLVGCIPVLTKGSVPFHTLLVNVLGAIFIGLIVGCSEKYISVDGELMLFLKVGLCGGFTTFSTFALESVGLIDSGRLATAILYIAASVLLCVVGIYLGRNLVVR</sequence>
<evidence type="ECO:0000256" key="10">
    <source>
        <dbReference type="HAMAP-Rule" id="MF_00454"/>
    </source>
</evidence>